<evidence type="ECO:0000313" key="12">
    <source>
        <dbReference type="EMBL" id="QPG73291.1"/>
    </source>
</evidence>
<keyword evidence="4 10" id="KW-0328">Glycosyltransferase</keyword>
<proteinExistence type="inferred from homology"/>
<organism evidence="12 13">
    <name type="scientific">Eeniella nana</name>
    <name type="common">Yeast</name>
    <name type="synonym">Brettanomyces nanus</name>
    <dbReference type="NCBI Taxonomy" id="13502"/>
    <lineage>
        <taxon>Eukaryota</taxon>
        <taxon>Fungi</taxon>
        <taxon>Dikarya</taxon>
        <taxon>Ascomycota</taxon>
        <taxon>Saccharomycotina</taxon>
        <taxon>Pichiomycetes</taxon>
        <taxon>Pichiales</taxon>
        <taxon>Pichiaceae</taxon>
        <taxon>Brettanomyces</taxon>
    </lineage>
</organism>
<feature type="transmembrane region" description="Helical" evidence="10">
    <location>
        <begin position="150"/>
        <end position="171"/>
    </location>
</feature>
<dbReference type="KEGG" id="bnn:FOA43_000600"/>
<feature type="chain" id="PRO_5034349660" description="Mannosyltransferase" evidence="11">
    <location>
        <begin position="23"/>
        <end position="691"/>
    </location>
</feature>
<dbReference type="GeneID" id="62194001"/>
<evidence type="ECO:0000256" key="3">
    <source>
        <dbReference type="ARBA" id="ARBA00007063"/>
    </source>
</evidence>
<feature type="transmembrane region" description="Helical" evidence="10">
    <location>
        <begin position="248"/>
        <end position="268"/>
    </location>
</feature>
<dbReference type="RefSeq" id="XP_038776856.1">
    <property type="nucleotide sequence ID" value="XM_038920928.1"/>
</dbReference>
<feature type="transmembrane region" description="Helical" evidence="10">
    <location>
        <begin position="398"/>
        <end position="417"/>
    </location>
</feature>
<keyword evidence="9 10" id="KW-0472">Membrane</keyword>
<dbReference type="EMBL" id="CP064812">
    <property type="protein sequence ID" value="QPG73291.1"/>
    <property type="molecule type" value="Genomic_DNA"/>
</dbReference>
<evidence type="ECO:0000256" key="8">
    <source>
        <dbReference type="ARBA" id="ARBA00022989"/>
    </source>
</evidence>
<feature type="transmembrane region" description="Helical" evidence="10">
    <location>
        <begin position="300"/>
        <end position="319"/>
    </location>
</feature>
<dbReference type="UniPathway" id="UPA00378"/>
<name>A0A875RW13_EENNA</name>
<dbReference type="AlphaFoldDB" id="A0A875RW13"/>
<dbReference type="PANTHER" id="PTHR22760">
    <property type="entry name" value="GLYCOSYLTRANSFERASE"/>
    <property type="match status" value="1"/>
</dbReference>
<dbReference type="Proteomes" id="UP000662931">
    <property type="component" value="Chromosome 1"/>
</dbReference>
<dbReference type="GO" id="GO:0000026">
    <property type="term" value="F:alpha-1,2-mannosyltransferase activity"/>
    <property type="evidence" value="ECO:0007669"/>
    <property type="project" value="TreeGrafter"/>
</dbReference>
<evidence type="ECO:0000313" key="13">
    <source>
        <dbReference type="Proteomes" id="UP000662931"/>
    </source>
</evidence>
<evidence type="ECO:0000256" key="10">
    <source>
        <dbReference type="RuleBase" id="RU363075"/>
    </source>
</evidence>
<keyword evidence="6 10" id="KW-0812">Transmembrane</keyword>
<evidence type="ECO:0000256" key="11">
    <source>
        <dbReference type="SAM" id="SignalP"/>
    </source>
</evidence>
<evidence type="ECO:0000256" key="7">
    <source>
        <dbReference type="ARBA" id="ARBA00022824"/>
    </source>
</evidence>
<evidence type="ECO:0000256" key="9">
    <source>
        <dbReference type="ARBA" id="ARBA00023136"/>
    </source>
</evidence>
<comment type="pathway">
    <text evidence="2">Protein modification; protein glycosylation.</text>
</comment>
<feature type="transmembrane region" description="Helical" evidence="10">
    <location>
        <begin position="274"/>
        <end position="293"/>
    </location>
</feature>
<keyword evidence="8 10" id="KW-1133">Transmembrane helix</keyword>
<evidence type="ECO:0000256" key="4">
    <source>
        <dbReference type="ARBA" id="ARBA00022676"/>
    </source>
</evidence>
<keyword evidence="7 10" id="KW-0256">Endoplasmic reticulum</keyword>
<feature type="transmembrane region" description="Helical" evidence="10">
    <location>
        <begin position="423"/>
        <end position="441"/>
    </location>
</feature>
<comment type="subcellular location">
    <subcellularLocation>
        <location evidence="1 10">Endoplasmic reticulum membrane</location>
        <topology evidence="1 10">Multi-pass membrane protein</topology>
    </subcellularLocation>
</comment>
<dbReference type="PANTHER" id="PTHR22760:SF2">
    <property type="entry name" value="ALPHA-1,2-MANNOSYLTRANSFERASE ALG9"/>
    <property type="match status" value="1"/>
</dbReference>
<feature type="signal peptide" evidence="11">
    <location>
        <begin position="1"/>
        <end position="22"/>
    </location>
</feature>
<evidence type="ECO:0000256" key="1">
    <source>
        <dbReference type="ARBA" id="ARBA00004477"/>
    </source>
</evidence>
<gene>
    <name evidence="12" type="ORF">FOA43_000600</name>
</gene>
<dbReference type="OrthoDB" id="497541at2759"/>
<dbReference type="EC" id="2.4.1.-" evidence="10"/>
<feature type="transmembrane region" description="Helical" evidence="10">
    <location>
        <begin position="362"/>
        <end position="386"/>
    </location>
</feature>
<dbReference type="GO" id="GO:0006487">
    <property type="term" value="P:protein N-linked glycosylation"/>
    <property type="evidence" value="ECO:0007669"/>
    <property type="project" value="TreeGrafter"/>
</dbReference>
<keyword evidence="11" id="KW-0732">Signal</keyword>
<evidence type="ECO:0000256" key="6">
    <source>
        <dbReference type="ARBA" id="ARBA00022692"/>
    </source>
</evidence>
<dbReference type="InterPro" id="IPR005599">
    <property type="entry name" value="GPI_mannosylTrfase"/>
</dbReference>
<keyword evidence="5" id="KW-0808">Transferase</keyword>
<accession>A0A875RW13</accession>
<dbReference type="Pfam" id="PF03901">
    <property type="entry name" value="Glyco_transf_22"/>
    <property type="match status" value="2"/>
</dbReference>
<evidence type="ECO:0000256" key="5">
    <source>
        <dbReference type="ARBA" id="ARBA00022679"/>
    </source>
</evidence>
<sequence>MAGFNAGFFLIVTLVAVRLYGAFNGIISDCDEVYNYWEPLNFLTRYFGKKTWEYQPEYAIRSWTYLLPYLFLKYPLTWIQKSLEISGAFSEGAIPAYTFFYLVRVALGTSFTFAECQLADALSFIDNDVSNWFLVYEILSPGVFQASISLLPSSFALVLGMFSTAAVIKYFRYDDFSHKVEKDFSLSYTKAQTNNYTETPDTSISDSVEESIDVPAEKATSSTSKGLTSPQIFLCSLYKESLSRRDKYFAISVATASCGGLIGWPFALVLTAPFIFHVVLSITFGKVIPLPLARMNSRKWALLIYFLAGMSCIYLFAWFGSQIDFLFYDKVTFVPLNIALYNVFHASSETGPSIFGVESTGYYFLNLLLNFHAIFLMALVDLIFIFSRSFKMGTSQCLAVYKLPVIIWLAIFCSQPHKEERFMYPVYHLISVAAAIFTSILRTVAVVKNYSAPLSAFKALANQPHTNSDNRLENVCIGREWYHYPSSFFLNSNQRLRYLENGFRGMLPGDFVEPKVKSFAGLRNSTYLEQQGFNNKNQYNPEFASTAIDDCDYYIDINMPVDKSKGEFLIFNSEGLASDGWQTIRCEDMIDPDRSYGLAKLVYIPFKEIQLFNLWWKSLQTSSYVTTIQSNSFFQGMVDRDTYKPVVENEHVKKIFVQTMATVDELDSKFQLSERLPGQVFFHKFCIAKRV</sequence>
<protein>
    <recommendedName>
        <fullName evidence="10">Mannosyltransferase</fullName>
        <ecNumber evidence="10">2.4.1.-</ecNumber>
    </recommendedName>
</protein>
<comment type="similarity">
    <text evidence="3 10">Belongs to the glycosyltransferase 22 family.</text>
</comment>
<reference evidence="12" key="1">
    <citation type="submission" date="2020-10" db="EMBL/GenBank/DDBJ databases">
        <authorList>
            <person name="Roach M.J.R."/>
        </authorList>
    </citation>
    <scope>NUCLEOTIDE SEQUENCE</scope>
    <source>
        <strain evidence="12">CBS 1945</strain>
    </source>
</reference>
<evidence type="ECO:0000256" key="2">
    <source>
        <dbReference type="ARBA" id="ARBA00004922"/>
    </source>
</evidence>
<dbReference type="GO" id="GO:0005789">
    <property type="term" value="C:endoplasmic reticulum membrane"/>
    <property type="evidence" value="ECO:0007669"/>
    <property type="project" value="UniProtKB-SubCell"/>
</dbReference>
<keyword evidence="13" id="KW-1185">Reference proteome</keyword>